<evidence type="ECO:0000313" key="2">
    <source>
        <dbReference type="Proteomes" id="UP000051162"/>
    </source>
</evidence>
<dbReference type="EMBL" id="AZDT01000007">
    <property type="protein sequence ID" value="KRK77368.1"/>
    <property type="molecule type" value="Genomic_DNA"/>
</dbReference>
<dbReference type="STRING" id="1423773.FD30_GL000119"/>
<sequence>MHIKAYFLNGTKLGYSDKFSKRLMINQTSFSLTPMIPFTQPLIFTKKFFGNAFYPI</sequence>
<protein>
    <submittedName>
        <fullName evidence="1">Uncharacterized protein</fullName>
    </submittedName>
</protein>
<comment type="caution">
    <text evidence="1">The sequence shown here is derived from an EMBL/GenBank/DDBJ whole genome shotgun (WGS) entry which is preliminary data.</text>
</comment>
<keyword evidence="2" id="KW-1185">Reference proteome</keyword>
<organism evidence="1 2">
    <name type="scientific">Levilactobacillus namurensis DSM 19117</name>
    <dbReference type="NCBI Taxonomy" id="1423773"/>
    <lineage>
        <taxon>Bacteria</taxon>
        <taxon>Bacillati</taxon>
        <taxon>Bacillota</taxon>
        <taxon>Bacilli</taxon>
        <taxon>Lactobacillales</taxon>
        <taxon>Lactobacillaceae</taxon>
        <taxon>Levilactobacillus</taxon>
    </lineage>
</organism>
<evidence type="ECO:0000313" key="1">
    <source>
        <dbReference type="EMBL" id="KRK77368.1"/>
    </source>
</evidence>
<name>A0A0R1K2N3_9LACO</name>
<accession>A0A0R1K2N3</accession>
<gene>
    <name evidence="1" type="ORF">FD30_GL000119</name>
</gene>
<proteinExistence type="predicted"/>
<reference evidence="1 2" key="1">
    <citation type="journal article" date="2015" name="Genome Announc.">
        <title>Expanding the biotechnology potential of lactobacilli through comparative genomics of 213 strains and associated genera.</title>
        <authorList>
            <person name="Sun Z."/>
            <person name="Harris H.M."/>
            <person name="McCann A."/>
            <person name="Guo C."/>
            <person name="Argimon S."/>
            <person name="Zhang W."/>
            <person name="Yang X."/>
            <person name="Jeffery I.B."/>
            <person name="Cooney J.C."/>
            <person name="Kagawa T.F."/>
            <person name="Liu W."/>
            <person name="Song Y."/>
            <person name="Salvetti E."/>
            <person name="Wrobel A."/>
            <person name="Rasinkangas P."/>
            <person name="Parkhill J."/>
            <person name="Rea M.C."/>
            <person name="O'Sullivan O."/>
            <person name="Ritari J."/>
            <person name="Douillard F.P."/>
            <person name="Paul Ross R."/>
            <person name="Yang R."/>
            <person name="Briner A.E."/>
            <person name="Felis G.E."/>
            <person name="de Vos W.M."/>
            <person name="Barrangou R."/>
            <person name="Klaenhammer T.R."/>
            <person name="Caufield P.W."/>
            <person name="Cui Y."/>
            <person name="Zhang H."/>
            <person name="O'Toole P.W."/>
        </authorList>
    </citation>
    <scope>NUCLEOTIDE SEQUENCE [LARGE SCALE GENOMIC DNA]</scope>
    <source>
        <strain evidence="1 2">DSM 19117</strain>
    </source>
</reference>
<dbReference type="AlphaFoldDB" id="A0A0R1K2N3"/>
<dbReference type="Proteomes" id="UP000051162">
    <property type="component" value="Unassembled WGS sequence"/>
</dbReference>